<evidence type="ECO:0000313" key="3">
    <source>
        <dbReference type="EMBL" id="CAF2065182.1"/>
    </source>
</evidence>
<reference evidence="3" key="1">
    <citation type="submission" date="2021-02" db="EMBL/GenBank/DDBJ databases">
        <authorList>
            <person name="Nowell W R."/>
        </authorList>
    </citation>
    <scope>NUCLEOTIDE SEQUENCE</scope>
</reference>
<comment type="caution">
    <text evidence="3">The sequence shown here is derived from an EMBL/GenBank/DDBJ whole genome shotgun (WGS) entry which is preliminary data.</text>
</comment>
<evidence type="ECO:0000313" key="4">
    <source>
        <dbReference type="Proteomes" id="UP000663824"/>
    </source>
</evidence>
<dbReference type="AlphaFoldDB" id="A0A816QZT8"/>
<evidence type="ECO:0000313" key="2">
    <source>
        <dbReference type="EMBL" id="CAF1637442.1"/>
    </source>
</evidence>
<dbReference type="OrthoDB" id="10010901at2759"/>
<proteinExistence type="predicted"/>
<accession>A0A816QZT8</accession>
<gene>
    <name evidence="1" type="ORF">CJN711_LOCUS19867</name>
    <name evidence="2" type="ORF">KQP761_LOCUS27402</name>
    <name evidence="3" type="ORF">MBJ925_LOCUS15677</name>
</gene>
<dbReference type="Proteomes" id="UP000663855">
    <property type="component" value="Unassembled WGS sequence"/>
</dbReference>
<name>A0A816QZT8_9BILA</name>
<protein>
    <submittedName>
        <fullName evidence="3">Uncharacterized protein</fullName>
    </submittedName>
</protein>
<organism evidence="3 4">
    <name type="scientific">Rotaria magnacalcarata</name>
    <dbReference type="NCBI Taxonomy" id="392030"/>
    <lineage>
        <taxon>Eukaryota</taxon>
        <taxon>Metazoa</taxon>
        <taxon>Spiralia</taxon>
        <taxon>Gnathifera</taxon>
        <taxon>Rotifera</taxon>
        <taxon>Eurotatoria</taxon>
        <taxon>Bdelloidea</taxon>
        <taxon>Philodinida</taxon>
        <taxon>Philodinidae</taxon>
        <taxon>Rotaria</taxon>
    </lineage>
</organism>
<sequence length="406" mass="47319">MSVRKRRLNDNISTDLKYNIDKLINPESILTDYSDYVIIWLDKSVNNDQSDNQYSYHRLGHVTDSIAIFTDENKCFDFINKFRANEKQLFLIVSGSLGEHFVPIVNDLSYINSIYVFCAIKSRHEIWTKNYNKIKAVSDDIDDLCKYLKTDKEKYQENQIITHTVLKPASKKFLLPYEFDVIVDLSENRYDSDQPNDDIQTSTESAEIPFGIEENRPLKSHIEIQDQVESSETVTPYTHRNQQMEFSDTGIWPHLLVIANTPNQLSNHLNSVLGITQNSQSIDNCLQHIHSHQEDPHLVVLSDSMDIAHISRLIPLVSRLYIYCPNSHAEEYRAWIETYSNIVSVLRQINTLTRLIIWDLSISIIEIGNSYDNQNQNNLAQTRFRYAYHLQIMIREDLNSLIDINR</sequence>
<dbReference type="EMBL" id="CAJNOV010009358">
    <property type="protein sequence ID" value="CAF1359733.1"/>
    <property type="molecule type" value="Genomic_DNA"/>
</dbReference>
<evidence type="ECO:0000313" key="1">
    <source>
        <dbReference type="EMBL" id="CAF1359733.1"/>
    </source>
</evidence>
<dbReference type="EMBL" id="CAJNOW010014943">
    <property type="protein sequence ID" value="CAF1637442.1"/>
    <property type="molecule type" value="Genomic_DNA"/>
</dbReference>
<dbReference type="Proteomes" id="UP000663834">
    <property type="component" value="Unassembled WGS sequence"/>
</dbReference>
<dbReference type="Proteomes" id="UP000663824">
    <property type="component" value="Unassembled WGS sequence"/>
</dbReference>
<dbReference type="EMBL" id="CAJNRE010007396">
    <property type="protein sequence ID" value="CAF2065182.1"/>
    <property type="molecule type" value="Genomic_DNA"/>
</dbReference>